<accession>A0A941AWE2</accession>
<protein>
    <submittedName>
        <fullName evidence="3">Cysteine hydrolase</fullName>
    </submittedName>
</protein>
<gene>
    <name evidence="3" type="ORF">J5837_08115</name>
</gene>
<sequence length="169" mass="17686">MTAALLVIDVQNDYFPDGAFPLWNTAATLDATVAAIGRARQRGEPVVLVQHLAATSDSPLLKAGTPGAEIHPRILAAAPDAPVVVKRFADSFHQTGLGEVLAGRGVDHLRIAGMMTQNCIAHTALSRGADPYRVSVLSDCTTTVDPAIHRFALNALSTRVALVADAEAA</sequence>
<feature type="domain" description="Isochorismatase-like" evidence="2">
    <location>
        <begin position="3"/>
        <end position="167"/>
    </location>
</feature>
<dbReference type="Gene3D" id="3.40.50.850">
    <property type="entry name" value="Isochorismatase-like"/>
    <property type="match status" value="1"/>
</dbReference>
<dbReference type="EMBL" id="JAGKTC010000002">
    <property type="protein sequence ID" value="MBP3984393.1"/>
    <property type="molecule type" value="Genomic_DNA"/>
</dbReference>
<dbReference type="Proteomes" id="UP000673447">
    <property type="component" value="Unassembled WGS sequence"/>
</dbReference>
<keyword evidence="1 3" id="KW-0378">Hydrolase</keyword>
<name>A0A941AWE2_9GAMM</name>
<evidence type="ECO:0000313" key="4">
    <source>
        <dbReference type="Proteomes" id="UP000673447"/>
    </source>
</evidence>
<reference evidence="3" key="2">
    <citation type="submission" date="2021-03" db="EMBL/GenBank/DDBJ databases">
        <authorList>
            <person name="Cao W."/>
        </authorList>
    </citation>
    <scope>NUCLEOTIDE SEQUENCE</scope>
    <source>
        <strain evidence="3">110414</strain>
    </source>
</reference>
<organism evidence="3 4">
    <name type="scientific">Pseudoxanthomonas helianthi</name>
    <dbReference type="NCBI Taxonomy" id="1453541"/>
    <lineage>
        <taxon>Bacteria</taxon>
        <taxon>Pseudomonadati</taxon>
        <taxon>Pseudomonadota</taxon>
        <taxon>Gammaproteobacteria</taxon>
        <taxon>Lysobacterales</taxon>
        <taxon>Lysobacteraceae</taxon>
        <taxon>Pseudoxanthomonas</taxon>
    </lineage>
</organism>
<dbReference type="InterPro" id="IPR000868">
    <property type="entry name" value="Isochorismatase-like_dom"/>
</dbReference>
<dbReference type="SUPFAM" id="SSF52499">
    <property type="entry name" value="Isochorismatase-like hydrolases"/>
    <property type="match status" value="1"/>
</dbReference>
<dbReference type="PANTHER" id="PTHR43540">
    <property type="entry name" value="PEROXYUREIDOACRYLATE/UREIDOACRYLATE AMIDOHYDROLASE-RELATED"/>
    <property type="match status" value="1"/>
</dbReference>
<dbReference type="GO" id="GO:0016787">
    <property type="term" value="F:hydrolase activity"/>
    <property type="evidence" value="ECO:0007669"/>
    <property type="project" value="UniProtKB-KW"/>
</dbReference>
<dbReference type="InterPro" id="IPR050272">
    <property type="entry name" value="Isochorismatase-like_hydrls"/>
</dbReference>
<dbReference type="RefSeq" id="WP_210536277.1">
    <property type="nucleotide sequence ID" value="NZ_JAGKTC010000002.1"/>
</dbReference>
<reference evidence="3" key="1">
    <citation type="journal article" date="2016" name="Int. J. Syst. Evol. Microbiol.">
        <title>Pseudoxanthomonas helianthi sp. nov., isolated from roots of Jerusalem artichoke (Helianthus tuberosus).</title>
        <authorList>
            <person name="Kittiwongwattana C."/>
            <person name="Thawai C."/>
        </authorList>
    </citation>
    <scope>NUCLEOTIDE SEQUENCE</scope>
    <source>
        <strain evidence="3">110414</strain>
    </source>
</reference>
<evidence type="ECO:0000259" key="2">
    <source>
        <dbReference type="Pfam" id="PF00857"/>
    </source>
</evidence>
<dbReference type="PANTHER" id="PTHR43540:SF15">
    <property type="entry name" value="BLR5631 PROTEIN"/>
    <property type="match status" value="1"/>
</dbReference>
<dbReference type="Pfam" id="PF00857">
    <property type="entry name" value="Isochorismatase"/>
    <property type="match status" value="1"/>
</dbReference>
<evidence type="ECO:0000313" key="3">
    <source>
        <dbReference type="EMBL" id="MBP3984393.1"/>
    </source>
</evidence>
<proteinExistence type="predicted"/>
<dbReference type="InterPro" id="IPR036380">
    <property type="entry name" value="Isochorismatase-like_sf"/>
</dbReference>
<evidence type="ECO:0000256" key="1">
    <source>
        <dbReference type="ARBA" id="ARBA00022801"/>
    </source>
</evidence>
<comment type="caution">
    <text evidence="3">The sequence shown here is derived from an EMBL/GenBank/DDBJ whole genome shotgun (WGS) entry which is preliminary data.</text>
</comment>
<dbReference type="CDD" id="cd01014">
    <property type="entry name" value="nicotinamidase_related"/>
    <property type="match status" value="1"/>
</dbReference>
<dbReference type="AlphaFoldDB" id="A0A941AWE2"/>
<keyword evidence="4" id="KW-1185">Reference proteome</keyword>